<gene>
    <name evidence="2" type="ORF">DC041_0013034</name>
</gene>
<organism evidence="2 3">
    <name type="scientific">Schistosoma bovis</name>
    <name type="common">Blood fluke</name>
    <dbReference type="NCBI Taxonomy" id="6184"/>
    <lineage>
        <taxon>Eukaryota</taxon>
        <taxon>Metazoa</taxon>
        <taxon>Spiralia</taxon>
        <taxon>Lophotrochozoa</taxon>
        <taxon>Platyhelminthes</taxon>
        <taxon>Trematoda</taxon>
        <taxon>Digenea</taxon>
        <taxon>Strigeidida</taxon>
        <taxon>Schistosomatoidea</taxon>
        <taxon>Schistosomatidae</taxon>
        <taxon>Schistosoma</taxon>
    </lineage>
</organism>
<feature type="region of interest" description="Disordered" evidence="1">
    <location>
        <begin position="808"/>
        <end position="829"/>
    </location>
</feature>
<sequence length="1732" mass="200341">MKTTGINCGNKTDQISDWNLESSLNSVVSRVPGSFWWFDTSSIESDGIIKRYYWLRIPAHELPTNFRQKHNVTDPINIHSTRLLARLLLLHYNESINISGVQLTPQNPNQIICIDCYVPQNGGHWKVIWSDLRRNLELSIASDKEHCDVSKKLISGMPIQLGPGLRLIGWASGHSYSSKSCDDTLPGCETHSWCFVMPINIDHLYNVTVLLLLPEIKDVKINTPTHPFQSTGLGGSINDINLLNTDKCQPFTTKQSKLTQIRESQFRKNSDLYNNNSNFSFTSSLLGFGSKLAIITQPDNYQGKLDMSSISVDSICSLDALDYRCRVGDKRKFCQYTYIKTQSGTPAYKNGAFIGQLKNERQETNLEYDNQNKLFNDQPFILDHIKEMNLEGTHFVSCMKHNVTINCDSTVVSKAKNENGFNSKCYAEIYPLEELEVVCSKQTISPFYLTKCQKSQSISNVNHNQSGSDQSALYTTNSDLAISISETDQFNSQSLLIDVKQQTMSKTFTAYSIFSNPTEEYENRTNLLNKLLGELNLLSQIILNLDSNNNYYNESLCNYDIHELCKCILQDLTELHNDEEDEEDICDHEFIHVSFTMSFIIFCSISTMNTDDNSMTSKQNTNDLSAICVPLPDTCRVKSPVPLLVFYFEILSELMELKDFESKCSEDDQNDLSSLMDISAGILRLLDVDTTNSKNESEKYHQDSTVNLSTYKNCDVALHTLIQLQDAWIAAPVLIEMLNTLNINESNDDVINNSKEFYETIQLYLTRIQSALNSIQCNSNELFEKILQSLEQLPLPLLCTSNYSSKNEKQDEVDKNKKSFLGITDGDNDDDDDNDHKWEQFYEFNKLYLKCLTTYLNEVKCFVTTVSDATPSQSQSITIVKNDSVHTNSISQSVNYPTMHLSLLNNCNLLNTNWQQEQINNIDKEREILQENFNELRVLADFLHVLSSSSSSSLSSSHSSVIKTFKQQKIWEELINEMRSTSSRAFEQYTCLGFLKQIIRRPGGLWDLSNSLIELFNQLENASQSHSWTELELYNFELSIRHLSHQIWIELTAIDNLSNEYFNKTENIGITDWLEAWIYRLQEIYRLVINQWTEKMHQYRNNVQIHTINDWCDYVSNCIGECKVFHNLIPNSGSSPSQNNQQSKKYQFLDKEFHFAILWSLLCDADIIQEKCNVQLETSSSLTSKQFTQTLQELKRYLNIYIEKFIVSSMDNVKSTLHDSNHKLITLLLKQLEYSLHYIPDHYRVFSLELIDNTFNISHQSDQLRVMLQQLKHLRNLCERNYLLCNQSLSLLHKISFSNLNQYESNAVKDMLRLLTTWSYGYFIIHQSLERVIRAGGVTESERYPLRALMTTELRSEAKQAFIEAVHFGLETITLQTKSLSNKLHEYDSNSKLANIKIQCENLFEQLKHLYYKILEDDRLKITNRAEIPDHDLNCLVIARKNQIMELMEFCQKIDQINWINSWEGLLEYTNELTSEQGYSKLWIIYFLQQFQVFSSKINLDEIFLCQINQMEEIIHNWSDWLKKYIWPLPFPYPKNYSWTPIIMSIHPSINMKSRHIEYEKSLKMDCQNAALKFSHKFMNLSNFYYNHIKNKSLIRNKEIDENYNGIYNNLQENKLDYSMELLDVNYPNEFLQEIHHLYKLTLSSSASSSLSSSSAASSSSSNGISSKFIRSTFINEQVICQCDILQSTIINRLLEIQSCLVYGDQLTLMMIEQIMFDLFEIQLPNQSVSNK</sequence>
<protein>
    <submittedName>
        <fullName evidence="2">Uncharacterized protein</fullName>
    </submittedName>
</protein>
<comment type="caution">
    <text evidence="2">The sequence shown here is derived from an EMBL/GenBank/DDBJ whole genome shotgun (WGS) entry which is preliminary data.</text>
</comment>
<accession>A0A430QAH7</accession>
<name>A0A430QAH7_SCHBO</name>
<evidence type="ECO:0000313" key="3">
    <source>
        <dbReference type="Proteomes" id="UP000290809"/>
    </source>
</evidence>
<dbReference type="EMBL" id="QMKO01002130">
    <property type="protein sequence ID" value="RTG84646.1"/>
    <property type="molecule type" value="Genomic_DNA"/>
</dbReference>
<proteinExistence type="predicted"/>
<evidence type="ECO:0000256" key="1">
    <source>
        <dbReference type="SAM" id="MobiDB-lite"/>
    </source>
</evidence>
<keyword evidence="3" id="KW-1185">Reference proteome</keyword>
<dbReference type="Proteomes" id="UP000290809">
    <property type="component" value="Unassembled WGS sequence"/>
</dbReference>
<reference evidence="2 3" key="1">
    <citation type="journal article" date="2019" name="PLoS Pathog.">
        <title>Genome sequence of the bovine parasite Schistosoma bovis Tanzania.</title>
        <authorList>
            <person name="Oey H."/>
            <person name="Zakrzewski M."/>
            <person name="Gobert G."/>
            <person name="Gravermann K."/>
            <person name="Stoye J."/>
            <person name="Jones M."/>
            <person name="Mcmanus D."/>
            <person name="Krause L."/>
        </authorList>
    </citation>
    <scope>NUCLEOTIDE SEQUENCE [LARGE SCALE GENOMIC DNA]</scope>
    <source>
        <strain evidence="2 3">TAN1997</strain>
    </source>
</reference>
<evidence type="ECO:0000313" key="2">
    <source>
        <dbReference type="EMBL" id="RTG84646.1"/>
    </source>
</evidence>
<feature type="compositionally biased region" description="Basic and acidic residues" evidence="1">
    <location>
        <begin position="808"/>
        <end position="817"/>
    </location>
</feature>